<evidence type="ECO:0000313" key="1">
    <source>
        <dbReference type="EMBL" id="GMR30619.1"/>
    </source>
</evidence>
<dbReference type="Proteomes" id="UP001328107">
    <property type="component" value="Unassembled WGS sequence"/>
</dbReference>
<reference evidence="2" key="1">
    <citation type="submission" date="2022-10" db="EMBL/GenBank/DDBJ databases">
        <title>Genome assembly of Pristionchus species.</title>
        <authorList>
            <person name="Yoshida K."/>
            <person name="Sommer R.J."/>
        </authorList>
    </citation>
    <scope>NUCLEOTIDE SEQUENCE [LARGE SCALE GENOMIC DNA]</scope>
    <source>
        <strain evidence="2">RS5460</strain>
    </source>
</reference>
<protein>
    <submittedName>
        <fullName evidence="1">Uncharacterized protein</fullName>
    </submittedName>
</protein>
<name>A0AAN5C6D4_9BILA</name>
<gene>
    <name evidence="1" type="ORF">PMAYCL1PPCAC_00814</name>
</gene>
<evidence type="ECO:0000313" key="2">
    <source>
        <dbReference type="Proteomes" id="UP001328107"/>
    </source>
</evidence>
<accession>A0AAN5C6D4</accession>
<comment type="caution">
    <text evidence="1">The sequence shown here is derived from an EMBL/GenBank/DDBJ whole genome shotgun (WGS) entry which is preliminary data.</text>
</comment>
<sequence>FIMSILSKATGSFGIHVYGQLQINDPATFLRALNSSSVSEVRLNDRRDESTLLFDLPLTFWEKFINENLSNGSFEWVEVGWYGTKITQAPINLPDFRIERIVWKKAETK</sequence>
<dbReference type="EMBL" id="BTRK01000001">
    <property type="protein sequence ID" value="GMR30619.1"/>
    <property type="molecule type" value="Genomic_DNA"/>
</dbReference>
<keyword evidence="2" id="KW-1185">Reference proteome</keyword>
<proteinExistence type="predicted"/>
<feature type="non-terminal residue" evidence="1">
    <location>
        <position position="1"/>
    </location>
</feature>
<organism evidence="1 2">
    <name type="scientific">Pristionchus mayeri</name>
    <dbReference type="NCBI Taxonomy" id="1317129"/>
    <lineage>
        <taxon>Eukaryota</taxon>
        <taxon>Metazoa</taxon>
        <taxon>Ecdysozoa</taxon>
        <taxon>Nematoda</taxon>
        <taxon>Chromadorea</taxon>
        <taxon>Rhabditida</taxon>
        <taxon>Rhabditina</taxon>
        <taxon>Diplogasteromorpha</taxon>
        <taxon>Diplogasteroidea</taxon>
        <taxon>Neodiplogasteridae</taxon>
        <taxon>Pristionchus</taxon>
    </lineage>
</organism>
<dbReference type="AlphaFoldDB" id="A0AAN5C6D4"/>